<dbReference type="Proteomes" id="UP000619260">
    <property type="component" value="Unassembled WGS sequence"/>
</dbReference>
<comment type="caution">
    <text evidence="2">The sequence shown here is derived from an EMBL/GenBank/DDBJ whole genome shotgun (WGS) entry which is preliminary data.</text>
</comment>
<dbReference type="RefSeq" id="WP_239153365.1">
    <property type="nucleotide sequence ID" value="NZ_BOPF01000021.1"/>
</dbReference>
<organism evidence="2 3">
    <name type="scientific">Virgisporangium aliadipatigenens</name>
    <dbReference type="NCBI Taxonomy" id="741659"/>
    <lineage>
        <taxon>Bacteria</taxon>
        <taxon>Bacillati</taxon>
        <taxon>Actinomycetota</taxon>
        <taxon>Actinomycetes</taxon>
        <taxon>Micromonosporales</taxon>
        <taxon>Micromonosporaceae</taxon>
        <taxon>Virgisporangium</taxon>
    </lineage>
</organism>
<dbReference type="Gene3D" id="3.20.10.10">
    <property type="entry name" value="D-amino Acid Aminotransferase, subunit A, domain 2"/>
    <property type="match status" value="1"/>
</dbReference>
<name>A0A8J4DRY7_9ACTN</name>
<evidence type="ECO:0000313" key="2">
    <source>
        <dbReference type="EMBL" id="GIJ48625.1"/>
    </source>
</evidence>
<dbReference type="GO" id="GO:0005829">
    <property type="term" value="C:cytosol"/>
    <property type="evidence" value="ECO:0007669"/>
    <property type="project" value="TreeGrafter"/>
</dbReference>
<dbReference type="Pfam" id="PF01063">
    <property type="entry name" value="Aminotran_4"/>
    <property type="match status" value="1"/>
</dbReference>
<dbReference type="Gene3D" id="3.30.470.10">
    <property type="match status" value="1"/>
</dbReference>
<dbReference type="SUPFAM" id="SSF56752">
    <property type="entry name" value="D-aminoacid aminotransferase-like PLP-dependent enzymes"/>
    <property type="match status" value="1"/>
</dbReference>
<dbReference type="AlphaFoldDB" id="A0A8J4DRY7"/>
<gene>
    <name evidence="2" type="ORF">Val02_55110</name>
</gene>
<reference evidence="2" key="1">
    <citation type="submission" date="2021-01" db="EMBL/GenBank/DDBJ databases">
        <title>Whole genome shotgun sequence of Virgisporangium aliadipatigenens NBRC 105644.</title>
        <authorList>
            <person name="Komaki H."/>
            <person name="Tamura T."/>
        </authorList>
    </citation>
    <scope>NUCLEOTIDE SEQUENCE</scope>
    <source>
        <strain evidence="2">NBRC 105644</strain>
    </source>
</reference>
<keyword evidence="2" id="KW-0456">Lyase</keyword>
<protein>
    <submittedName>
        <fullName evidence="2">4-amino-4-deoxychorismate lyase</fullName>
    </submittedName>
</protein>
<keyword evidence="3" id="KW-1185">Reference proteome</keyword>
<dbReference type="InterPro" id="IPR001544">
    <property type="entry name" value="Aminotrans_IV"/>
</dbReference>
<dbReference type="InterPro" id="IPR050571">
    <property type="entry name" value="Class-IV_PLP-Dep_Aminotrnsfr"/>
</dbReference>
<accession>A0A8J4DRY7</accession>
<sequence>MIVALLGAGVVPAETPILRADDLGAVRGDGVFETMHVRGGEPWLLDEHLARMGRSAARLAISLPSTEELTALAAQACAAWDPAVEGALRLICTRGPDSGGDPTVYATLGPVGEAILRGRRDGIAVRTLPLGVDAEARVSSPWLLAGAKTLSYAVNMASLRAAGAAGADDALWVSADGYALEGPTATLVWLTDGTLCTVPAERTGILAGTTARHLLDRAGELGYRTDERLIRPEELAATDGVWLTSSVRGAVEIRSLDEKPLGPSAETARIQKLLGFTA</sequence>
<dbReference type="GO" id="GO:0046394">
    <property type="term" value="P:carboxylic acid biosynthetic process"/>
    <property type="evidence" value="ECO:0007669"/>
    <property type="project" value="UniProtKB-ARBA"/>
</dbReference>
<dbReference type="EMBL" id="BOPF01000021">
    <property type="protein sequence ID" value="GIJ48625.1"/>
    <property type="molecule type" value="Genomic_DNA"/>
</dbReference>
<comment type="similarity">
    <text evidence="1">Belongs to the class-IV pyridoxal-phosphate-dependent aminotransferase family.</text>
</comment>
<evidence type="ECO:0000313" key="3">
    <source>
        <dbReference type="Proteomes" id="UP000619260"/>
    </source>
</evidence>
<proteinExistence type="inferred from homology"/>
<dbReference type="GO" id="GO:0016829">
    <property type="term" value="F:lyase activity"/>
    <property type="evidence" value="ECO:0007669"/>
    <property type="project" value="UniProtKB-KW"/>
</dbReference>
<dbReference type="InterPro" id="IPR043131">
    <property type="entry name" value="BCAT-like_N"/>
</dbReference>
<dbReference type="InterPro" id="IPR036038">
    <property type="entry name" value="Aminotransferase-like"/>
</dbReference>
<dbReference type="PANTHER" id="PTHR42743">
    <property type="entry name" value="AMINO-ACID AMINOTRANSFERASE"/>
    <property type="match status" value="1"/>
</dbReference>
<evidence type="ECO:0000256" key="1">
    <source>
        <dbReference type="ARBA" id="ARBA00009320"/>
    </source>
</evidence>
<dbReference type="PANTHER" id="PTHR42743:SF11">
    <property type="entry name" value="AMINODEOXYCHORISMATE LYASE"/>
    <property type="match status" value="1"/>
</dbReference>
<dbReference type="InterPro" id="IPR043132">
    <property type="entry name" value="BCAT-like_C"/>
</dbReference>